<evidence type="ECO:0000313" key="1">
    <source>
        <dbReference type="EMBL" id="VYS82374.1"/>
    </source>
</evidence>
<dbReference type="EMBL" id="CACRST010000009">
    <property type="protein sequence ID" value="VYS82374.1"/>
    <property type="molecule type" value="Genomic_DNA"/>
</dbReference>
<sequence length="237" mass="26397">MQREYGFDNGNGTSVSKGLRFLAYPSIEYGREKVENISVAGKKGTLTKRTGIYTDTIISNKMEYVSESRELSETERIVLTEWLKGTKTVSYSDMSDYFFKVKKVEIDDVLRKYGIYGNLTAEFTCEPGIYLKSGEKAQTVVSGAKLKNPHSVCSPLYKILGEGVLTLTVNGKKVTANVGQNLTIDTELMMAYRQDGTIQNTALTGDYEALFLQPGDNIITFSSGFTVSIVPRWRILL</sequence>
<name>A0A6N2RP04_9FIRM</name>
<organism evidence="1">
    <name type="scientific">Blautia glucerasea</name>
    <dbReference type="NCBI Taxonomy" id="536633"/>
    <lineage>
        <taxon>Bacteria</taxon>
        <taxon>Bacillati</taxon>
        <taxon>Bacillota</taxon>
        <taxon>Clostridia</taxon>
        <taxon>Lachnospirales</taxon>
        <taxon>Lachnospiraceae</taxon>
        <taxon>Blautia</taxon>
    </lineage>
</organism>
<protein>
    <recommendedName>
        <fullName evidence="2">Phage tail protein</fullName>
    </recommendedName>
</protein>
<proteinExistence type="predicted"/>
<gene>
    <name evidence="1" type="ORF">BGLFYP119_00729</name>
</gene>
<dbReference type="RefSeq" id="WP_156352832.1">
    <property type="nucleotide sequence ID" value="NZ_CACRST010000009.1"/>
</dbReference>
<dbReference type="AlphaFoldDB" id="A0A6N2RP04"/>
<reference evidence="1" key="1">
    <citation type="submission" date="2019-11" db="EMBL/GenBank/DDBJ databases">
        <authorList>
            <person name="Feng L."/>
        </authorList>
    </citation>
    <scope>NUCLEOTIDE SEQUENCE</scope>
    <source>
        <strain evidence="1">BgluceraseaLFYP119</strain>
    </source>
</reference>
<accession>A0A6N2RP04</accession>
<evidence type="ECO:0008006" key="2">
    <source>
        <dbReference type="Google" id="ProtNLM"/>
    </source>
</evidence>